<organism evidence="1 2">
    <name type="scientific">Reticulibacter mediterranei</name>
    <dbReference type="NCBI Taxonomy" id="2778369"/>
    <lineage>
        <taxon>Bacteria</taxon>
        <taxon>Bacillati</taxon>
        <taxon>Chloroflexota</taxon>
        <taxon>Ktedonobacteria</taxon>
        <taxon>Ktedonobacterales</taxon>
        <taxon>Reticulibacteraceae</taxon>
        <taxon>Reticulibacter</taxon>
    </lineage>
</organism>
<sequence>MKISEMVARTRDVTSLFDKLVGPWDPTVMMTEMAGEVGTLADSIMIREGHRPPRDGVDVDLEDDIVDVLFMLVRIADHYGIDLERTYQIMILEVQQKLEHRLKEQNSQN</sequence>
<proteinExistence type="predicted"/>
<dbReference type="PANTHER" id="PTHR42692">
    <property type="entry name" value="NUCLEOTIDE PYROPHOSPHOHYDROLASE"/>
    <property type="match status" value="1"/>
</dbReference>
<dbReference type="InterPro" id="IPR047046">
    <property type="entry name" value="YpjD/YvdC"/>
</dbReference>
<keyword evidence="2" id="KW-1185">Reference proteome</keyword>
<protein>
    <recommendedName>
        <fullName evidence="3">NTP pyrophosphohydrolase MazG putative catalytic core domain-containing protein</fullName>
    </recommendedName>
</protein>
<dbReference type="Proteomes" id="UP000597444">
    <property type="component" value="Unassembled WGS sequence"/>
</dbReference>
<evidence type="ECO:0000313" key="2">
    <source>
        <dbReference type="Proteomes" id="UP000597444"/>
    </source>
</evidence>
<accession>A0A8J3N6U6</accession>
<reference evidence="1" key="1">
    <citation type="submission" date="2020-10" db="EMBL/GenBank/DDBJ databases">
        <title>Taxonomic study of unclassified bacteria belonging to the class Ktedonobacteria.</title>
        <authorList>
            <person name="Yabe S."/>
            <person name="Wang C.M."/>
            <person name="Zheng Y."/>
            <person name="Sakai Y."/>
            <person name="Cavaletti L."/>
            <person name="Monciardini P."/>
            <person name="Donadio S."/>
        </authorList>
    </citation>
    <scope>NUCLEOTIDE SEQUENCE</scope>
    <source>
        <strain evidence="1">ID150040</strain>
    </source>
</reference>
<dbReference type="AlphaFoldDB" id="A0A8J3N6U6"/>
<evidence type="ECO:0008006" key="3">
    <source>
        <dbReference type="Google" id="ProtNLM"/>
    </source>
</evidence>
<name>A0A8J3N6U6_9CHLR</name>
<dbReference type="EMBL" id="BNJK01000003">
    <property type="protein sequence ID" value="GHP00748.1"/>
    <property type="molecule type" value="Genomic_DNA"/>
</dbReference>
<dbReference type="RefSeq" id="WP_220211334.1">
    <property type="nucleotide sequence ID" value="NZ_BNJK01000003.1"/>
</dbReference>
<dbReference type="PANTHER" id="PTHR42692:SF1">
    <property type="entry name" value="NUCLEOTIDE PYROPHOSPHOHYDROLASE"/>
    <property type="match status" value="1"/>
</dbReference>
<evidence type="ECO:0000313" key="1">
    <source>
        <dbReference type="EMBL" id="GHP00748.1"/>
    </source>
</evidence>
<dbReference type="SUPFAM" id="SSF101386">
    <property type="entry name" value="all-alpha NTP pyrophosphatases"/>
    <property type="match status" value="1"/>
</dbReference>
<comment type="caution">
    <text evidence="1">The sequence shown here is derived from an EMBL/GenBank/DDBJ whole genome shotgun (WGS) entry which is preliminary data.</text>
</comment>
<gene>
    <name evidence="1" type="ORF">KSF_107950</name>
</gene>
<dbReference type="Gene3D" id="1.10.287.1080">
    <property type="entry name" value="MazG-like"/>
    <property type="match status" value="1"/>
</dbReference>